<reference evidence="6" key="1">
    <citation type="submission" date="2017-09" db="EMBL/GenBank/DDBJ databases">
        <title>Depth-based differentiation of microbial function through sediment-hosted aquifers and enrichment of novel symbionts in the deep terrestrial subsurface.</title>
        <authorList>
            <person name="Probst A.J."/>
            <person name="Ladd B."/>
            <person name="Jarett J.K."/>
            <person name="Geller-Mcgrath D.E."/>
            <person name="Sieber C.M.K."/>
            <person name="Emerson J.B."/>
            <person name="Anantharaman K."/>
            <person name="Thomas B.C."/>
            <person name="Malmstrom R."/>
            <person name="Stieglmeier M."/>
            <person name="Klingl A."/>
            <person name="Woyke T."/>
            <person name="Ryan C.M."/>
            <person name="Banfield J.F."/>
        </authorList>
    </citation>
    <scope>NUCLEOTIDE SEQUENCE [LARGE SCALE GENOMIC DNA]</scope>
</reference>
<dbReference type="SUPFAM" id="SSF50199">
    <property type="entry name" value="Staphylococcal nuclease"/>
    <property type="match status" value="1"/>
</dbReference>
<dbReference type="PANTHER" id="PTHR12302">
    <property type="entry name" value="EBNA2 BINDING PROTEIN P100"/>
    <property type="match status" value="1"/>
</dbReference>
<dbReference type="InterPro" id="IPR002071">
    <property type="entry name" value="Thermonucl_AS"/>
</dbReference>
<dbReference type="GO" id="GO:0016787">
    <property type="term" value="F:hydrolase activity"/>
    <property type="evidence" value="ECO:0007669"/>
    <property type="project" value="UniProtKB-KW"/>
</dbReference>
<name>A0A2M7Q6J1_9BACT</name>
<dbReference type="Gene3D" id="2.40.50.90">
    <property type="match status" value="1"/>
</dbReference>
<dbReference type="EMBL" id="PFKX01000015">
    <property type="protein sequence ID" value="PIY58722.1"/>
    <property type="molecule type" value="Genomic_DNA"/>
</dbReference>
<evidence type="ECO:0000256" key="2">
    <source>
        <dbReference type="ARBA" id="ARBA00022759"/>
    </source>
</evidence>
<sequence>MTMGKMLIWGIIVVLLILAGQDKFFDGKTGAVLTRSDLVRTAPATMQSSIASSEIMPVITRVVDGDTIVVLINGVQEKVRLIGVDTPEIFDPRGSAQCFGEEASAFTKSLLESKFVRLEADASQDDRDRYGRLLRYVFLDDDTLINQKIIFEGYGHEYTYRRPYKYQTEFKNAEKGARESQKGLWGLDICNI</sequence>
<evidence type="ECO:0000256" key="1">
    <source>
        <dbReference type="ARBA" id="ARBA00022722"/>
    </source>
</evidence>
<evidence type="ECO:0000259" key="4">
    <source>
        <dbReference type="PROSITE" id="PS50830"/>
    </source>
</evidence>
<dbReference type="PROSITE" id="PS01123">
    <property type="entry name" value="TNASE_1"/>
    <property type="match status" value="1"/>
</dbReference>
<organism evidence="5 6">
    <name type="scientific">Candidatus Yonathbacteria bacterium CG_4_10_14_0_8_um_filter_43_17</name>
    <dbReference type="NCBI Taxonomy" id="1975099"/>
    <lineage>
        <taxon>Bacteria</taxon>
        <taxon>Candidatus Yonathiibacteriota</taxon>
    </lineage>
</organism>
<keyword evidence="1" id="KW-0540">Nuclease</keyword>
<proteinExistence type="predicted"/>
<dbReference type="InterPro" id="IPR035437">
    <property type="entry name" value="SNase_OB-fold_sf"/>
</dbReference>
<dbReference type="PANTHER" id="PTHR12302:SF3">
    <property type="entry name" value="SERINE_THREONINE-PROTEIN KINASE 31"/>
    <property type="match status" value="1"/>
</dbReference>
<dbReference type="AlphaFoldDB" id="A0A2M7Q6J1"/>
<protein>
    <submittedName>
        <fullName evidence="5">Nuclease</fullName>
    </submittedName>
</protein>
<keyword evidence="2" id="KW-0255">Endonuclease</keyword>
<dbReference type="GO" id="GO:0003676">
    <property type="term" value="F:nucleic acid binding"/>
    <property type="evidence" value="ECO:0007669"/>
    <property type="project" value="InterPro"/>
</dbReference>
<dbReference type="Pfam" id="PF00565">
    <property type="entry name" value="SNase"/>
    <property type="match status" value="1"/>
</dbReference>
<evidence type="ECO:0000256" key="3">
    <source>
        <dbReference type="ARBA" id="ARBA00022801"/>
    </source>
</evidence>
<dbReference type="PROSITE" id="PS50830">
    <property type="entry name" value="TNASE_3"/>
    <property type="match status" value="1"/>
</dbReference>
<comment type="caution">
    <text evidence="5">The sequence shown here is derived from an EMBL/GenBank/DDBJ whole genome shotgun (WGS) entry which is preliminary data.</text>
</comment>
<evidence type="ECO:0000313" key="5">
    <source>
        <dbReference type="EMBL" id="PIY58722.1"/>
    </source>
</evidence>
<gene>
    <name evidence="5" type="ORF">COY98_00535</name>
</gene>
<feature type="domain" description="TNase-like" evidence="4">
    <location>
        <begin position="53"/>
        <end position="187"/>
    </location>
</feature>
<keyword evidence="3" id="KW-0378">Hydrolase</keyword>
<dbReference type="GO" id="GO:0004519">
    <property type="term" value="F:endonuclease activity"/>
    <property type="evidence" value="ECO:0007669"/>
    <property type="project" value="UniProtKB-KW"/>
</dbReference>
<dbReference type="Proteomes" id="UP000230732">
    <property type="component" value="Unassembled WGS sequence"/>
</dbReference>
<dbReference type="InterPro" id="IPR016071">
    <property type="entry name" value="Staphylococal_nuclease_OB-fold"/>
</dbReference>
<evidence type="ECO:0000313" key="6">
    <source>
        <dbReference type="Proteomes" id="UP000230732"/>
    </source>
</evidence>
<dbReference type="SMART" id="SM00318">
    <property type="entry name" value="SNc"/>
    <property type="match status" value="1"/>
</dbReference>
<accession>A0A2M7Q6J1</accession>